<dbReference type="EMBL" id="MU853822">
    <property type="protein sequence ID" value="KAK3938825.1"/>
    <property type="molecule type" value="Genomic_DNA"/>
</dbReference>
<feature type="region of interest" description="Disordered" evidence="4">
    <location>
        <begin position="156"/>
        <end position="198"/>
    </location>
</feature>
<dbReference type="Pfam" id="PF04082">
    <property type="entry name" value="Fungal_trans"/>
    <property type="match status" value="1"/>
</dbReference>
<evidence type="ECO:0000259" key="5">
    <source>
        <dbReference type="PROSITE" id="PS50048"/>
    </source>
</evidence>
<dbReference type="PANTHER" id="PTHR31001">
    <property type="entry name" value="UNCHARACTERIZED TRANSCRIPTIONAL REGULATORY PROTEIN"/>
    <property type="match status" value="1"/>
</dbReference>
<dbReference type="PROSITE" id="PS00463">
    <property type="entry name" value="ZN2_CY6_FUNGAL_1"/>
    <property type="match status" value="1"/>
</dbReference>
<dbReference type="AlphaFoldDB" id="A0AAN6S380"/>
<dbReference type="PANTHER" id="PTHR31001:SF85">
    <property type="entry name" value="ZN(II)2CYS6 TRANSCRIPTION FACTOR (EUROFUNG)"/>
    <property type="match status" value="1"/>
</dbReference>
<dbReference type="GO" id="GO:0008270">
    <property type="term" value="F:zinc ion binding"/>
    <property type="evidence" value="ECO:0007669"/>
    <property type="project" value="InterPro"/>
</dbReference>
<dbReference type="SMART" id="SM00066">
    <property type="entry name" value="GAL4"/>
    <property type="match status" value="1"/>
</dbReference>
<feature type="compositionally biased region" description="Basic residues" evidence="4">
    <location>
        <begin position="189"/>
        <end position="198"/>
    </location>
</feature>
<dbReference type="GO" id="GO:0005634">
    <property type="term" value="C:nucleus"/>
    <property type="evidence" value="ECO:0007669"/>
    <property type="project" value="UniProtKB-SubCell"/>
</dbReference>
<keyword evidence="7" id="KW-1185">Reference proteome</keyword>
<feature type="region of interest" description="Disordered" evidence="4">
    <location>
        <begin position="80"/>
        <end position="130"/>
    </location>
</feature>
<gene>
    <name evidence="6" type="ORF">QBC46DRAFT_264610</name>
</gene>
<keyword evidence="2" id="KW-0479">Metal-binding</keyword>
<comment type="subcellular location">
    <subcellularLocation>
        <location evidence="1">Nucleus</location>
    </subcellularLocation>
</comment>
<organism evidence="6 7">
    <name type="scientific">Diplogelasinospora grovesii</name>
    <dbReference type="NCBI Taxonomy" id="303347"/>
    <lineage>
        <taxon>Eukaryota</taxon>
        <taxon>Fungi</taxon>
        <taxon>Dikarya</taxon>
        <taxon>Ascomycota</taxon>
        <taxon>Pezizomycotina</taxon>
        <taxon>Sordariomycetes</taxon>
        <taxon>Sordariomycetidae</taxon>
        <taxon>Sordariales</taxon>
        <taxon>Diplogelasinosporaceae</taxon>
        <taxon>Diplogelasinospora</taxon>
    </lineage>
</organism>
<reference evidence="7" key="1">
    <citation type="journal article" date="2023" name="Mol. Phylogenet. Evol.">
        <title>Genome-scale phylogeny and comparative genomics of the fungal order Sordariales.</title>
        <authorList>
            <person name="Hensen N."/>
            <person name="Bonometti L."/>
            <person name="Westerberg I."/>
            <person name="Brannstrom I.O."/>
            <person name="Guillou S."/>
            <person name="Cros-Aarteil S."/>
            <person name="Calhoun S."/>
            <person name="Haridas S."/>
            <person name="Kuo A."/>
            <person name="Mondo S."/>
            <person name="Pangilinan J."/>
            <person name="Riley R."/>
            <person name="LaButti K."/>
            <person name="Andreopoulos B."/>
            <person name="Lipzen A."/>
            <person name="Chen C."/>
            <person name="Yan M."/>
            <person name="Daum C."/>
            <person name="Ng V."/>
            <person name="Clum A."/>
            <person name="Steindorff A."/>
            <person name="Ohm R.A."/>
            <person name="Martin F."/>
            <person name="Silar P."/>
            <person name="Natvig D.O."/>
            <person name="Lalanne C."/>
            <person name="Gautier V."/>
            <person name="Ament-Velasquez S.L."/>
            <person name="Kruys A."/>
            <person name="Hutchinson M.I."/>
            <person name="Powell A.J."/>
            <person name="Barry K."/>
            <person name="Miller A.N."/>
            <person name="Grigoriev I.V."/>
            <person name="Debuchy R."/>
            <person name="Gladieux P."/>
            <person name="Hiltunen Thoren M."/>
            <person name="Johannesson H."/>
        </authorList>
    </citation>
    <scope>NUCLEOTIDE SEQUENCE [LARGE SCALE GENOMIC DNA]</scope>
    <source>
        <strain evidence="7">CBS 340.73</strain>
    </source>
</reference>
<dbReference type="InterPro" id="IPR050613">
    <property type="entry name" value="Sec_Metabolite_Reg"/>
</dbReference>
<dbReference type="Pfam" id="PF00172">
    <property type="entry name" value="Zn_clus"/>
    <property type="match status" value="1"/>
</dbReference>
<evidence type="ECO:0000256" key="4">
    <source>
        <dbReference type="SAM" id="MobiDB-lite"/>
    </source>
</evidence>
<feature type="compositionally biased region" description="Polar residues" evidence="4">
    <location>
        <begin position="673"/>
        <end position="690"/>
    </location>
</feature>
<feature type="compositionally biased region" description="Basic and acidic residues" evidence="4">
    <location>
        <begin position="644"/>
        <end position="653"/>
    </location>
</feature>
<accession>A0AAN6S380</accession>
<dbReference type="InterPro" id="IPR007219">
    <property type="entry name" value="XnlR_reg_dom"/>
</dbReference>
<sequence>MATAPSSPSSSVPSRPTFACIRCAERKVKCDRQRPCGACVNHKVDCVFQPPRPPRKRHRHVKDQILTDRLRYYERLLQEQGIDPSKLPDTPGSDPQHRWSQTATAGPEEFHLQTSSSVEPEASGSVSKTQLIHGQGRSMFVENSLWSRVVEEFHDPEDALEDCPNDSSDPDSETSGDDFGFVLSSRPKSNTRSRHPPPKRIHQLWQIFIENVDPLTKVASIHVPTLRPAIQKAASNIGTIPQGFEALMFAIYGAAVMSLNDDECQKRLCEPRKTLLSRYTIATKAALSRARFMGTTSLVVLQALVIHLLSVQDIHEPRAVWSLTGVAVRIAQGMGLERDGVFLGLSPFEAEMRRRIWWLLKTHDYRTAELCGLTKFRDLDMGPHSTKPPTNINDDQLYPGMSSLPAESKTLTDIAFVALRCEFARFTAGRVAKFRQQGKNSSQWDQDLASGGDEEETDEAFREIEGLLEMKYLRYCDPSQPLHLMTMLMARSCMNTVRFLTHHPRRWASIEQTPLSERQWVWEVSIKLLEQYNMLQSNPQLKQFAWQAASVMQWHAFIHVLDTLRANPLIADAGKAWELIGNTYENNPAMVLDTRKPIHVAVGSLCLKAYSARAAALLLQNRNMCPPPTPGFILQLRQQREIAKAKRQARDAKSGQAEEPEARDMGPRPNAGVISSSDTLESTRLHQSAASHPPILAQTGGGATGGDPFWFISGFDDSQACSLNDAMDMDLDFMVARDGSVEDNASQTITWGQWDTWLAESNAGLSFSSA</sequence>
<dbReference type="Proteomes" id="UP001303473">
    <property type="component" value="Unassembled WGS sequence"/>
</dbReference>
<feature type="domain" description="Zn(2)-C6 fungal-type" evidence="5">
    <location>
        <begin position="19"/>
        <end position="48"/>
    </location>
</feature>
<dbReference type="PROSITE" id="PS50048">
    <property type="entry name" value="ZN2_CY6_FUNGAL_2"/>
    <property type="match status" value="1"/>
</dbReference>
<dbReference type="SUPFAM" id="SSF57701">
    <property type="entry name" value="Zn2/Cys6 DNA-binding domain"/>
    <property type="match status" value="1"/>
</dbReference>
<feature type="compositionally biased region" description="Acidic residues" evidence="4">
    <location>
        <begin position="158"/>
        <end position="176"/>
    </location>
</feature>
<evidence type="ECO:0000256" key="2">
    <source>
        <dbReference type="ARBA" id="ARBA00022723"/>
    </source>
</evidence>
<evidence type="ECO:0000313" key="6">
    <source>
        <dbReference type="EMBL" id="KAK3938825.1"/>
    </source>
</evidence>
<feature type="compositionally biased region" description="Polar residues" evidence="4">
    <location>
        <begin position="112"/>
        <end position="130"/>
    </location>
</feature>
<dbReference type="Gene3D" id="4.10.240.10">
    <property type="entry name" value="Zn(2)-C6 fungal-type DNA-binding domain"/>
    <property type="match status" value="1"/>
</dbReference>
<keyword evidence="3" id="KW-0539">Nucleus</keyword>
<dbReference type="GO" id="GO:0000981">
    <property type="term" value="F:DNA-binding transcription factor activity, RNA polymerase II-specific"/>
    <property type="evidence" value="ECO:0007669"/>
    <property type="project" value="InterPro"/>
</dbReference>
<dbReference type="InterPro" id="IPR036864">
    <property type="entry name" value="Zn2-C6_fun-type_DNA-bd_sf"/>
</dbReference>
<evidence type="ECO:0000256" key="1">
    <source>
        <dbReference type="ARBA" id="ARBA00004123"/>
    </source>
</evidence>
<protein>
    <recommendedName>
        <fullName evidence="5">Zn(2)-C6 fungal-type domain-containing protein</fullName>
    </recommendedName>
</protein>
<dbReference type="GO" id="GO:0003677">
    <property type="term" value="F:DNA binding"/>
    <property type="evidence" value="ECO:0007669"/>
    <property type="project" value="InterPro"/>
</dbReference>
<comment type="caution">
    <text evidence="6">The sequence shown here is derived from an EMBL/GenBank/DDBJ whole genome shotgun (WGS) entry which is preliminary data.</text>
</comment>
<dbReference type="InterPro" id="IPR001138">
    <property type="entry name" value="Zn2Cys6_DnaBD"/>
</dbReference>
<name>A0AAN6S380_9PEZI</name>
<evidence type="ECO:0000256" key="3">
    <source>
        <dbReference type="ARBA" id="ARBA00023242"/>
    </source>
</evidence>
<dbReference type="CDD" id="cd12148">
    <property type="entry name" value="fungal_TF_MHR"/>
    <property type="match status" value="1"/>
</dbReference>
<dbReference type="SMART" id="SM00906">
    <property type="entry name" value="Fungal_trans"/>
    <property type="match status" value="1"/>
</dbReference>
<proteinExistence type="predicted"/>
<dbReference type="CDD" id="cd00067">
    <property type="entry name" value="GAL4"/>
    <property type="match status" value="1"/>
</dbReference>
<dbReference type="GO" id="GO:0006351">
    <property type="term" value="P:DNA-templated transcription"/>
    <property type="evidence" value="ECO:0007669"/>
    <property type="project" value="InterPro"/>
</dbReference>
<evidence type="ECO:0000313" key="7">
    <source>
        <dbReference type="Proteomes" id="UP001303473"/>
    </source>
</evidence>
<feature type="region of interest" description="Disordered" evidence="4">
    <location>
        <begin position="644"/>
        <end position="699"/>
    </location>
</feature>